<gene>
    <name evidence="1" type="ORF">ACFPYJ_32540</name>
</gene>
<accession>A0ABW0WB72</accession>
<name>A0ABW0WB72_9BACL</name>
<dbReference type="Proteomes" id="UP001596047">
    <property type="component" value="Unassembled WGS sequence"/>
</dbReference>
<dbReference type="SUPFAM" id="SSF110296">
    <property type="entry name" value="Oligoxyloglucan reducing end-specific cellobiohydrolase"/>
    <property type="match status" value="1"/>
</dbReference>
<sequence>MANYQVTPGGNTKFEPSVAVHLLSPNIIVATATDNTTGSPLVGLYRSIDGGVNWVNTLLPIPSEFVGAEAAYVAYCFGDLFIIVAHAFPPFGAAGTVIVYRSTDSGATFSAPVIVNQGYGTFINNDATSIRIDRSQKSPYQGNVYLNYTRQTNIDFNGKSLAFYQRSTNQGVSWDNPKLMSNPDDTTTERPFTAVDLFGNVYFSWITAPPSAPNFFIRRSFDGGGSFGPPILVSPVSFVPSPLPVSGYAFRCLTFPVIAVDTSLNPLTSNTIYAVWQDNRQGYADIFMSKSQDLGTTWSTPRSVTNATSGSQNFFPAIDVSSQTGAVKIIYYTNKLDGFLLNVFVAESNDGGTTFTNRQVTTASSNPNAGSPTPVVLIGDYIDVSIVPTERFLAVWMDTRTGTQTIFAGNLDP</sequence>
<reference evidence="2" key="1">
    <citation type="journal article" date="2019" name="Int. J. Syst. Evol. Microbiol.">
        <title>The Global Catalogue of Microorganisms (GCM) 10K type strain sequencing project: providing services to taxonomists for standard genome sequencing and annotation.</title>
        <authorList>
            <consortium name="The Broad Institute Genomics Platform"/>
            <consortium name="The Broad Institute Genome Sequencing Center for Infectious Disease"/>
            <person name="Wu L."/>
            <person name="Ma J."/>
        </authorList>
    </citation>
    <scope>NUCLEOTIDE SEQUENCE [LARGE SCALE GENOMIC DNA]</scope>
    <source>
        <strain evidence="2">CGMCC 1.3240</strain>
    </source>
</reference>
<dbReference type="RefSeq" id="WP_379192654.1">
    <property type="nucleotide sequence ID" value="NZ_JBHSOW010000136.1"/>
</dbReference>
<dbReference type="EC" id="3.2.1.-" evidence="1"/>
<keyword evidence="2" id="KW-1185">Reference proteome</keyword>
<dbReference type="InterPro" id="IPR015943">
    <property type="entry name" value="WD40/YVTN_repeat-like_dom_sf"/>
</dbReference>
<dbReference type="EMBL" id="JBHSOW010000136">
    <property type="protein sequence ID" value="MFC5653761.1"/>
    <property type="molecule type" value="Genomic_DNA"/>
</dbReference>
<evidence type="ECO:0000313" key="1">
    <source>
        <dbReference type="EMBL" id="MFC5653761.1"/>
    </source>
</evidence>
<protein>
    <submittedName>
        <fullName evidence="1">Sialidase family protein</fullName>
        <ecNumber evidence="1">3.2.1.-</ecNumber>
    </submittedName>
</protein>
<dbReference type="GO" id="GO:0016798">
    <property type="term" value="F:hydrolase activity, acting on glycosyl bonds"/>
    <property type="evidence" value="ECO:0007669"/>
    <property type="project" value="UniProtKB-KW"/>
</dbReference>
<keyword evidence="1" id="KW-0326">Glycosidase</keyword>
<proteinExistence type="predicted"/>
<keyword evidence="1" id="KW-0378">Hydrolase</keyword>
<evidence type="ECO:0000313" key="2">
    <source>
        <dbReference type="Proteomes" id="UP001596047"/>
    </source>
</evidence>
<organism evidence="1 2">
    <name type="scientific">Paenibacillus solisilvae</name>
    <dbReference type="NCBI Taxonomy" id="2486751"/>
    <lineage>
        <taxon>Bacteria</taxon>
        <taxon>Bacillati</taxon>
        <taxon>Bacillota</taxon>
        <taxon>Bacilli</taxon>
        <taxon>Bacillales</taxon>
        <taxon>Paenibacillaceae</taxon>
        <taxon>Paenibacillus</taxon>
    </lineage>
</organism>
<dbReference type="CDD" id="cd15482">
    <property type="entry name" value="Sialidase_non-viral"/>
    <property type="match status" value="2"/>
</dbReference>
<comment type="caution">
    <text evidence="1">The sequence shown here is derived from an EMBL/GenBank/DDBJ whole genome shotgun (WGS) entry which is preliminary data.</text>
</comment>
<dbReference type="Gene3D" id="2.120.10.10">
    <property type="match status" value="1"/>
</dbReference>
<dbReference type="Gene3D" id="2.130.10.10">
    <property type="entry name" value="YVTN repeat-like/Quinoprotein amine dehydrogenase"/>
    <property type="match status" value="1"/>
</dbReference>